<reference evidence="3" key="1">
    <citation type="journal article" date="2013" name="Nature">
        <title>Draft genome of the wheat A-genome progenitor Triticum urartu.</title>
        <authorList>
            <person name="Ling H.Q."/>
            <person name="Zhao S."/>
            <person name="Liu D."/>
            <person name="Wang J."/>
            <person name="Sun H."/>
            <person name="Zhang C."/>
            <person name="Fan H."/>
            <person name="Li D."/>
            <person name="Dong L."/>
            <person name="Tao Y."/>
            <person name="Gao C."/>
            <person name="Wu H."/>
            <person name="Li Y."/>
            <person name="Cui Y."/>
            <person name="Guo X."/>
            <person name="Zheng S."/>
            <person name="Wang B."/>
            <person name="Yu K."/>
            <person name="Liang Q."/>
            <person name="Yang W."/>
            <person name="Lou X."/>
            <person name="Chen J."/>
            <person name="Feng M."/>
            <person name="Jian J."/>
            <person name="Zhang X."/>
            <person name="Luo G."/>
            <person name="Jiang Y."/>
            <person name="Liu J."/>
            <person name="Wang Z."/>
            <person name="Sha Y."/>
            <person name="Zhang B."/>
            <person name="Wu H."/>
            <person name="Tang D."/>
            <person name="Shen Q."/>
            <person name="Xue P."/>
            <person name="Zou S."/>
            <person name="Wang X."/>
            <person name="Liu X."/>
            <person name="Wang F."/>
            <person name="Yang Y."/>
            <person name="An X."/>
            <person name="Dong Z."/>
            <person name="Zhang K."/>
            <person name="Zhang X."/>
            <person name="Luo M.C."/>
            <person name="Dvorak J."/>
            <person name="Tong Y."/>
            <person name="Wang J."/>
            <person name="Yang H."/>
            <person name="Li Z."/>
            <person name="Wang D."/>
            <person name="Zhang A."/>
            <person name="Wang J."/>
        </authorList>
    </citation>
    <scope>NUCLEOTIDE SEQUENCE</scope>
    <source>
        <strain evidence="3">cv. G1812</strain>
    </source>
</reference>
<name>A0A8R7R1G4_TRIUA</name>
<keyword evidence="1" id="KW-0812">Transmembrane</keyword>
<keyword evidence="1" id="KW-0472">Membrane</keyword>
<reference evidence="2" key="2">
    <citation type="submission" date="2018-03" db="EMBL/GenBank/DDBJ databases">
        <title>The Triticum urartu genome reveals the dynamic nature of wheat genome evolution.</title>
        <authorList>
            <person name="Ling H."/>
            <person name="Ma B."/>
            <person name="Shi X."/>
            <person name="Liu H."/>
            <person name="Dong L."/>
            <person name="Sun H."/>
            <person name="Cao Y."/>
            <person name="Gao Q."/>
            <person name="Zheng S."/>
            <person name="Li Y."/>
            <person name="Yu Y."/>
            <person name="Du H."/>
            <person name="Qi M."/>
            <person name="Li Y."/>
            <person name="Yu H."/>
            <person name="Cui Y."/>
            <person name="Wang N."/>
            <person name="Chen C."/>
            <person name="Wu H."/>
            <person name="Zhao Y."/>
            <person name="Zhang J."/>
            <person name="Li Y."/>
            <person name="Zhou W."/>
            <person name="Zhang B."/>
            <person name="Hu W."/>
            <person name="Eijk M."/>
            <person name="Tang J."/>
            <person name="Witsenboer H."/>
            <person name="Zhao S."/>
            <person name="Li Z."/>
            <person name="Zhang A."/>
            <person name="Wang D."/>
            <person name="Liang C."/>
        </authorList>
    </citation>
    <scope>NUCLEOTIDE SEQUENCE [LARGE SCALE GENOMIC DNA]</scope>
    <source>
        <strain evidence="2">cv. G1812</strain>
    </source>
</reference>
<accession>A0A8R7R1G4</accession>
<dbReference type="Gramene" id="TuG1812G0700002100.01.T01">
    <property type="protein sequence ID" value="TuG1812G0700002100.01.T01"/>
    <property type="gene ID" value="TuG1812G0700002100.01"/>
</dbReference>
<proteinExistence type="predicted"/>
<feature type="transmembrane region" description="Helical" evidence="1">
    <location>
        <begin position="63"/>
        <end position="89"/>
    </location>
</feature>
<evidence type="ECO:0000313" key="3">
    <source>
        <dbReference type="Proteomes" id="UP000015106"/>
    </source>
</evidence>
<reference evidence="2" key="3">
    <citation type="submission" date="2022-06" db="UniProtKB">
        <authorList>
            <consortium name="EnsemblPlants"/>
        </authorList>
    </citation>
    <scope>IDENTIFICATION</scope>
</reference>
<organism evidence="2 3">
    <name type="scientific">Triticum urartu</name>
    <name type="common">Red wild einkorn</name>
    <name type="synonym">Crithodium urartu</name>
    <dbReference type="NCBI Taxonomy" id="4572"/>
    <lineage>
        <taxon>Eukaryota</taxon>
        <taxon>Viridiplantae</taxon>
        <taxon>Streptophyta</taxon>
        <taxon>Embryophyta</taxon>
        <taxon>Tracheophyta</taxon>
        <taxon>Spermatophyta</taxon>
        <taxon>Magnoliopsida</taxon>
        <taxon>Liliopsida</taxon>
        <taxon>Poales</taxon>
        <taxon>Poaceae</taxon>
        <taxon>BOP clade</taxon>
        <taxon>Pooideae</taxon>
        <taxon>Triticodae</taxon>
        <taxon>Triticeae</taxon>
        <taxon>Triticinae</taxon>
        <taxon>Triticum</taxon>
    </lineage>
</organism>
<sequence length="112" mass="12660">RQYCLNCRLRTRRAPAKKSLPHAVPSRPAAPILLAVPWHGQRPSTVILTTMTPTPAMLPVTKLGLISVLCMILMEDSILMMMMMMMIMMMTTTTTTKMMNRKPHKSWETGMA</sequence>
<keyword evidence="1" id="KW-1133">Transmembrane helix</keyword>
<dbReference type="Proteomes" id="UP000015106">
    <property type="component" value="Chromosome 7"/>
</dbReference>
<evidence type="ECO:0000256" key="1">
    <source>
        <dbReference type="SAM" id="Phobius"/>
    </source>
</evidence>
<evidence type="ECO:0000313" key="2">
    <source>
        <dbReference type="EnsemblPlants" id="TuG1812G0700002100.01.T01"/>
    </source>
</evidence>
<keyword evidence="3" id="KW-1185">Reference proteome</keyword>
<protein>
    <submittedName>
        <fullName evidence="2">Uncharacterized protein</fullName>
    </submittedName>
</protein>
<dbReference type="EnsemblPlants" id="TuG1812G0700002100.01.T01">
    <property type="protein sequence ID" value="TuG1812G0700002100.01.T01"/>
    <property type="gene ID" value="TuG1812G0700002100.01"/>
</dbReference>
<dbReference type="AlphaFoldDB" id="A0A8R7R1G4"/>